<gene>
    <name evidence="1" type="ORF">B296_00036676</name>
</gene>
<dbReference type="AlphaFoldDB" id="A0A426XU63"/>
<evidence type="ECO:0000313" key="1">
    <source>
        <dbReference type="EMBL" id="RRT43043.1"/>
    </source>
</evidence>
<proteinExistence type="predicted"/>
<evidence type="ECO:0000313" key="2">
    <source>
        <dbReference type="Proteomes" id="UP000287651"/>
    </source>
</evidence>
<dbReference type="EMBL" id="AMZH03017405">
    <property type="protein sequence ID" value="RRT43043.1"/>
    <property type="molecule type" value="Genomic_DNA"/>
</dbReference>
<organism evidence="1 2">
    <name type="scientific">Ensete ventricosum</name>
    <name type="common">Abyssinian banana</name>
    <name type="synonym">Musa ensete</name>
    <dbReference type="NCBI Taxonomy" id="4639"/>
    <lineage>
        <taxon>Eukaryota</taxon>
        <taxon>Viridiplantae</taxon>
        <taxon>Streptophyta</taxon>
        <taxon>Embryophyta</taxon>
        <taxon>Tracheophyta</taxon>
        <taxon>Spermatophyta</taxon>
        <taxon>Magnoliopsida</taxon>
        <taxon>Liliopsida</taxon>
        <taxon>Zingiberales</taxon>
        <taxon>Musaceae</taxon>
        <taxon>Ensete</taxon>
    </lineage>
</organism>
<sequence>MDITASFRSQTCRHSVVRTESPWLAVLAFGCEGDDALPCRDKAYSRSCGFAFEGRLGIHGGRDPFGGAVAV</sequence>
<comment type="caution">
    <text evidence="1">The sequence shown here is derived from an EMBL/GenBank/DDBJ whole genome shotgun (WGS) entry which is preliminary data.</text>
</comment>
<name>A0A426XU63_ENSVE</name>
<reference evidence="1 2" key="1">
    <citation type="journal article" date="2014" name="Agronomy (Basel)">
        <title>A Draft Genome Sequence for Ensete ventricosum, the Drought-Tolerant Tree Against Hunger.</title>
        <authorList>
            <person name="Harrison J."/>
            <person name="Moore K.A."/>
            <person name="Paszkiewicz K."/>
            <person name="Jones T."/>
            <person name="Grant M."/>
            <person name="Ambacheew D."/>
            <person name="Muzemil S."/>
            <person name="Studholme D.J."/>
        </authorList>
    </citation>
    <scope>NUCLEOTIDE SEQUENCE [LARGE SCALE GENOMIC DNA]</scope>
</reference>
<accession>A0A426XU63</accession>
<dbReference type="Proteomes" id="UP000287651">
    <property type="component" value="Unassembled WGS sequence"/>
</dbReference>
<protein>
    <submittedName>
        <fullName evidence="1">Uncharacterized protein</fullName>
    </submittedName>
</protein>